<sequence>MVKVVLLLFFLGGCASQFSPPEEYVAVSPDTGLSCSLDIWSGAGGAVGLRHTVFLEIREEHRVLQGLMLVDRDRGQIRIAGLTEMGMKLFDLSVREQELESHYLSSALGERREPLAQLVASSVRRIFLYSRPASEAKVYMGPHSVLVHSSFQGEPVLQECTQADGRLTQVSCPRENWQVDYTEYQDIDGMTLPGRIIYNDERAGFRLVLVLHEVQEK</sequence>
<dbReference type="eggNOG" id="ENOG50343V4">
    <property type="taxonomic scope" value="Bacteria"/>
</dbReference>
<evidence type="ECO:0000313" key="3">
    <source>
        <dbReference type="Proteomes" id="UP000005496"/>
    </source>
</evidence>
<gene>
    <name evidence="2" type="ORF">Dthio_PD0804</name>
</gene>
<dbReference type="InterPro" id="IPR021675">
    <property type="entry name" value="DUF3261"/>
</dbReference>
<proteinExistence type="predicted"/>
<dbReference type="SUPFAM" id="SSF89392">
    <property type="entry name" value="Prokaryotic lipoproteins and lipoprotein localization factors"/>
    <property type="match status" value="1"/>
</dbReference>
<keyword evidence="1" id="KW-0732">Signal</keyword>
<accession>D6SS04</accession>
<dbReference type="OrthoDB" id="5470853at2"/>
<dbReference type="InterPro" id="IPR029046">
    <property type="entry name" value="LolA/LolB/LppX"/>
</dbReference>
<dbReference type="Proteomes" id="UP000005496">
    <property type="component" value="Unassembled WGS sequence"/>
</dbReference>
<name>D6SS04_9BACT</name>
<protein>
    <recommendedName>
        <fullName evidence="4">Lipoprotein</fullName>
    </recommendedName>
</protein>
<comment type="caution">
    <text evidence="2">The sequence shown here is derived from an EMBL/GenBank/DDBJ whole genome shotgun (WGS) entry which is preliminary data.</text>
</comment>
<organism evidence="2 3">
    <name type="scientific">Desulfonatronospira thiodismutans ASO3-1</name>
    <dbReference type="NCBI Taxonomy" id="555779"/>
    <lineage>
        <taxon>Bacteria</taxon>
        <taxon>Pseudomonadati</taxon>
        <taxon>Thermodesulfobacteriota</taxon>
        <taxon>Desulfovibrionia</taxon>
        <taxon>Desulfovibrionales</taxon>
        <taxon>Desulfonatronovibrionaceae</taxon>
        <taxon>Desulfonatronospira</taxon>
    </lineage>
</organism>
<dbReference type="AlphaFoldDB" id="D6SS04"/>
<dbReference type="Gene3D" id="2.50.20.10">
    <property type="entry name" value="Lipoprotein localisation LolA/LolB/LppX"/>
    <property type="match status" value="1"/>
</dbReference>
<evidence type="ECO:0008006" key="4">
    <source>
        <dbReference type="Google" id="ProtNLM"/>
    </source>
</evidence>
<dbReference type="Pfam" id="PF11659">
    <property type="entry name" value="DUF3261"/>
    <property type="match status" value="1"/>
</dbReference>
<keyword evidence="3" id="KW-1185">Reference proteome</keyword>
<evidence type="ECO:0000256" key="1">
    <source>
        <dbReference type="ARBA" id="ARBA00022729"/>
    </source>
</evidence>
<reference evidence="2" key="1">
    <citation type="submission" date="2010-05" db="EMBL/GenBank/DDBJ databases">
        <title>The draft genome of Desulfonatronospira thiodismutans ASO3-1.</title>
        <authorList>
            <consortium name="US DOE Joint Genome Institute (JGI-PGF)"/>
            <person name="Lucas S."/>
            <person name="Copeland A."/>
            <person name="Lapidus A."/>
            <person name="Cheng J.-F."/>
            <person name="Bruce D."/>
            <person name="Goodwin L."/>
            <person name="Pitluck S."/>
            <person name="Chertkov O."/>
            <person name="Brettin T."/>
            <person name="Detter J.C."/>
            <person name="Han C."/>
            <person name="Land M.L."/>
            <person name="Hauser L."/>
            <person name="Kyrpides N."/>
            <person name="Mikhailova N."/>
            <person name="Muyzer G."/>
            <person name="Woyke T."/>
        </authorList>
    </citation>
    <scope>NUCLEOTIDE SEQUENCE [LARGE SCALE GENOMIC DNA]</scope>
    <source>
        <strain evidence="2">ASO3-1</strain>
    </source>
</reference>
<dbReference type="RefSeq" id="WP_008870822.1">
    <property type="nucleotide sequence ID" value="NZ_ACJN02000003.1"/>
</dbReference>
<evidence type="ECO:0000313" key="2">
    <source>
        <dbReference type="EMBL" id="EFI33470.1"/>
    </source>
</evidence>
<dbReference type="EMBL" id="ACJN02000003">
    <property type="protein sequence ID" value="EFI33470.1"/>
    <property type="molecule type" value="Genomic_DNA"/>
</dbReference>